<accession>A0A212JIP3</accession>
<dbReference type="EMBL" id="FLUL01000001">
    <property type="protein sequence ID" value="SBV99329.1"/>
    <property type="molecule type" value="Genomic_DNA"/>
</dbReference>
<gene>
    <name evidence="1" type="ORF">KL86DYS2_11630</name>
</gene>
<organism evidence="1">
    <name type="scientific">uncultured Dysgonomonas sp</name>
    <dbReference type="NCBI Taxonomy" id="206096"/>
    <lineage>
        <taxon>Bacteria</taxon>
        <taxon>Pseudomonadati</taxon>
        <taxon>Bacteroidota</taxon>
        <taxon>Bacteroidia</taxon>
        <taxon>Bacteroidales</taxon>
        <taxon>Dysgonomonadaceae</taxon>
        <taxon>Dysgonomonas</taxon>
        <taxon>environmental samples</taxon>
    </lineage>
</organism>
<protein>
    <submittedName>
        <fullName evidence="1">Uncharacterized protein</fullName>
    </submittedName>
</protein>
<evidence type="ECO:0000313" key="1">
    <source>
        <dbReference type="EMBL" id="SBV99329.1"/>
    </source>
</evidence>
<dbReference type="AlphaFoldDB" id="A0A212JIP3"/>
<proteinExistence type="predicted"/>
<reference evidence="1" key="1">
    <citation type="submission" date="2016-04" db="EMBL/GenBank/DDBJ databases">
        <authorList>
            <person name="Evans L.H."/>
            <person name="Alamgir A."/>
            <person name="Owens N."/>
            <person name="Weber N.D."/>
            <person name="Virtaneva K."/>
            <person name="Barbian K."/>
            <person name="Babar A."/>
            <person name="Rosenke K."/>
        </authorList>
    </citation>
    <scope>NUCLEOTIDE SEQUENCE</scope>
    <source>
        <strain evidence="1">86-2</strain>
    </source>
</reference>
<name>A0A212JIP3_9BACT</name>
<sequence length="41" mass="4976">MQMQKSPKLAGIMYLFYIKDVKNFFHILIIRSPSIRKYMPQ</sequence>